<gene>
    <name evidence="6" type="ORF">PVAP13_2KG137700</name>
</gene>
<keyword evidence="7" id="KW-1185">Reference proteome</keyword>
<proteinExistence type="inferred from homology"/>
<feature type="domain" description="Exocyst complex subunit Exo70 C-terminal" evidence="5">
    <location>
        <begin position="158"/>
        <end position="485"/>
    </location>
</feature>
<comment type="function">
    <text evidence="3">Component of the exocyst complex.</text>
</comment>
<accession>A0A8T0W0Q2</accession>
<evidence type="ECO:0000259" key="5">
    <source>
        <dbReference type="Pfam" id="PF03081"/>
    </source>
</evidence>
<dbReference type="GO" id="GO:0015031">
    <property type="term" value="P:protein transport"/>
    <property type="evidence" value="ECO:0007669"/>
    <property type="project" value="UniProtKB-KW"/>
</dbReference>
<evidence type="ECO:0000256" key="2">
    <source>
        <dbReference type="ARBA" id="ARBA00022448"/>
    </source>
</evidence>
<evidence type="ECO:0000256" key="3">
    <source>
        <dbReference type="RuleBase" id="RU365026"/>
    </source>
</evidence>
<dbReference type="PANTHER" id="PTHR12542:SF40">
    <property type="entry name" value="EXOCYST SUBUNIT EXO70 FAMILY PROTEIN"/>
    <property type="match status" value="1"/>
</dbReference>
<keyword evidence="2 3" id="KW-0813">Transport</keyword>
<dbReference type="GO" id="GO:0006887">
    <property type="term" value="P:exocytosis"/>
    <property type="evidence" value="ECO:0007669"/>
    <property type="project" value="UniProtKB-KW"/>
</dbReference>
<evidence type="ECO:0000256" key="4">
    <source>
        <dbReference type="SAM" id="MobiDB-lite"/>
    </source>
</evidence>
<evidence type="ECO:0000256" key="1">
    <source>
        <dbReference type="ARBA" id="ARBA00006756"/>
    </source>
</evidence>
<name>A0A8T0W0Q2_PANVG</name>
<dbReference type="GO" id="GO:0005546">
    <property type="term" value="F:phosphatidylinositol-4,5-bisphosphate binding"/>
    <property type="evidence" value="ECO:0007669"/>
    <property type="project" value="InterPro"/>
</dbReference>
<reference evidence="6" key="1">
    <citation type="submission" date="2020-05" db="EMBL/GenBank/DDBJ databases">
        <title>WGS assembly of Panicum virgatum.</title>
        <authorList>
            <person name="Lovell J.T."/>
            <person name="Jenkins J."/>
            <person name="Shu S."/>
            <person name="Juenger T.E."/>
            <person name="Schmutz J."/>
        </authorList>
    </citation>
    <scope>NUCLEOTIDE SEQUENCE</scope>
    <source>
        <strain evidence="6">AP13</strain>
    </source>
</reference>
<dbReference type="Gene3D" id="1.20.1280.170">
    <property type="entry name" value="Exocyst complex component Exo70"/>
    <property type="match status" value="1"/>
</dbReference>
<dbReference type="InterPro" id="IPR046364">
    <property type="entry name" value="Exo70_C"/>
</dbReference>
<comment type="similarity">
    <text evidence="1 3">Belongs to the EXO70 family.</text>
</comment>
<dbReference type="Proteomes" id="UP000823388">
    <property type="component" value="Chromosome 2K"/>
</dbReference>
<dbReference type="AlphaFoldDB" id="A0A8T0W0Q2"/>
<evidence type="ECO:0000313" key="7">
    <source>
        <dbReference type="Proteomes" id="UP000823388"/>
    </source>
</evidence>
<sequence>MGQRLALASTTTSEDQLVQRPATADVDSPWSSYGSTIRSISYPQEVGWSAWLRRSGGTTPGSSVPSSCTDGSRPSSSASSWGSGAAGFNAIKANELRLIGRRMVHDGHLQALTREFLGGGNSVLREWFTELDVDWVLMMTEDMPWRAERTVVHDRARRWIRGFTTMAHAFLAMRSDLRHAVEGANVQELQLGGFASASISKMMLFVDGVIANVDWTPENLPAALDVYVCISDATASSRDQASSTAQQIVLSMYGGAADHAGLVTSKRRRLSAAIHRAMRSLSVDYYGDGGACGAPRGSEVHTATQYTMDFVRLLWRNAGLASSVLEDDGGGNVVLLASDVMRRWEFSLASASMLLPDAALRCVFLLNNYDTMAEAFPDSGLQDEIGRCVERYLDAAWAPVLSCLHGATAWHSPPSVKLADFTARFWRTYDAQKLWRVRSPALRGRLRRAVADLVVSAYAMYLKEHPLRDMGSIMAPEEMEEMLNELFEG</sequence>
<comment type="caution">
    <text evidence="6">The sequence shown here is derived from an EMBL/GenBank/DDBJ whole genome shotgun (WGS) entry which is preliminary data.</text>
</comment>
<dbReference type="InterPro" id="IPR004140">
    <property type="entry name" value="Exo70"/>
</dbReference>
<feature type="region of interest" description="Disordered" evidence="4">
    <location>
        <begin position="1"/>
        <end position="25"/>
    </location>
</feature>
<dbReference type="InterPro" id="IPR016159">
    <property type="entry name" value="Cullin_repeat-like_dom_sf"/>
</dbReference>
<protein>
    <recommendedName>
        <fullName evidence="3">Exocyst subunit Exo70 family protein</fullName>
    </recommendedName>
</protein>
<dbReference type="EMBL" id="CM029039">
    <property type="protein sequence ID" value="KAG2640998.1"/>
    <property type="molecule type" value="Genomic_DNA"/>
</dbReference>
<dbReference type="GO" id="GO:0000145">
    <property type="term" value="C:exocyst"/>
    <property type="evidence" value="ECO:0007669"/>
    <property type="project" value="InterPro"/>
</dbReference>
<dbReference type="PANTHER" id="PTHR12542">
    <property type="entry name" value="EXOCYST COMPLEX PROTEIN EXO70"/>
    <property type="match status" value="1"/>
</dbReference>
<evidence type="ECO:0000313" key="6">
    <source>
        <dbReference type="EMBL" id="KAG2640998.1"/>
    </source>
</evidence>
<organism evidence="6 7">
    <name type="scientific">Panicum virgatum</name>
    <name type="common">Blackwell switchgrass</name>
    <dbReference type="NCBI Taxonomy" id="38727"/>
    <lineage>
        <taxon>Eukaryota</taxon>
        <taxon>Viridiplantae</taxon>
        <taxon>Streptophyta</taxon>
        <taxon>Embryophyta</taxon>
        <taxon>Tracheophyta</taxon>
        <taxon>Spermatophyta</taxon>
        <taxon>Magnoliopsida</taxon>
        <taxon>Liliopsida</taxon>
        <taxon>Poales</taxon>
        <taxon>Poaceae</taxon>
        <taxon>PACMAD clade</taxon>
        <taxon>Panicoideae</taxon>
        <taxon>Panicodae</taxon>
        <taxon>Paniceae</taxon>
        <taxon>Panicinae</taxon>
        <taxon>Panicum</taxon>
        <taxon>Panicum sect. Hiantes</taxon>
    </lineage>
</organism>
<feature type="region of interest" description="Disordered" evidence="4">
    <location>
        <begin position="58"/>
        <end position="82"/>
    </location>
</feature>
<keyword evidence="3" id="KW-0653">Protein transport</keyword>
<keyword evidence="3" id="KW-0268">Exocytosis</keyword>
<dbReference type="SUPFAM" id="SSF74788">
    <property type="entry name" value="Cullin repeat-like"/>
    <property type="match status" value="1"/>
</dbReference>
<dbReference type="Pfam" id="PF03081">
    <property type="entry name" value="Exo70_C"/>
    <property type="match status" value="1"/>
</dbReference>